<evidence type="ECO:0000256" key="15">
    <source>
        <dbReference type="SAM" id="Phobius"/>
    </source>
</evidence>
<comment type="caution">
    <text evidence="16">The sequence shown here is derived from an EMBL/GenBank/DDBJ whole genome shotgun (WGS) entry which is preliminary data.</text>
</comment>
<dbReference type="PANTHER" id="PTHR24302:SF47">
    <property type="entry name" value="CYTOCHROME P450"/>
    <property type="match status" value="1"/>
</dbReference>
<evidence type="ECO:0000256" key="1">
    <source>
        <dbReference type="ARBA" id="ARBA00004586"/>
    </source>
</evidence>
<evidence type="ECO:0000256" key="4">
    <source>
        <dbReference type="ARBA" id="ARBA00022692"/>
    </source>
</evidence>
<dbReference type="Gene3D" id="1.10.630.10">
    <property type="entry name" value="Cytochrome P450"/>
    <property type="match status" value="1"/>
</dbReference>
<gene>
    <name evidence="16" type="ORF">B4U80_14030</name>
</gene>
<keyword evidence="8 15" id="KW-1133">Transmembrane helix</keyword>
<keyword evidence="4 15" id="KW-0812">Transmembrane</keyword>
<dbReference type="InterPro" id="IPR001128">
    <property type="entry name" value="Cyt_P450"/>
</dbReference>
<evidence type="ECO:0000256" key="12">
    <source>
        <dbReference type="ARBA" id="ARBA00023098"/>
    </source>
</evidence>
<keyword evidence="7" id="KW-0276">Fatty acid metabolism</keyword>
<evidence type="ECO:0000256" key="3">
    <source>
        <dbReference type="ARBA" id="ARBA00022617"/>
    </source>
</evidence>
<dbReference type="Proteomes" id="UP000288716">
    <property type="component" value="Unassembled WGS sequence"/>
</dbReference>
<dbReference type="GO" id="GO:0005789">
    <property type="term" value="C:endoplasmic reticulum membrane"/>
    <property type="evidence" value="ECO:0007669"/>
    <property type="project" value="UniProtKB-SubCell"/>
</dbReference>
<keyword evidence="10" id="KW-0408">Iron</keyword>
<sequence length="104" mass="12311">MSEYFVSFYTFTNSWLLILVAALFIAVSIILRREWNTFQYWKLQGVDGPTPLPIFGNLLQIFFRQGILATKEYYEKYGKIFGLYERGRPTLSLAEPELLRYVLR</sequence>
<keyword evidence="3" id="KW-0349">Heme</keyword>
<dbReference type="GO" id="GO:0020037">
    <property type="term" value="F:heme binding"/>
    <property type="evidence" value="ECO:0007669"/>
    <property type="project" value="InterPro"/>
</dbReference>
<dbReference type="EMBL" id="NCKV01008733">
    <property type="protein sequence ID" value="RWS22464.1"/>
    <property type="molecule type" value="Genomic_DNA"/>
</dbReference>
<keyword evidence="12" id="KW-0443">Lipid metabolism</keyword>
<organism evidence="16 17">
    <name type="scientific">Leptotrombidium deliense</name>
    <dbReference type="NCBI Taxonomy" id="299467"/>
    <lineage>
        <taxon>Eukaryota</taxon>
        <taxon>Metazoa</taxon>
        <taxon>Ecdysozoa</taxon>
        <taxon>Arthropoda</taxon>
        <taxon>Chelicerata</taxon>
        <taxon>Arachnida</taxon>
        <taxon>Acari</taxon>
        <taxon>Acariformes</taxon>
        <taxon>Trombidiformes</taxon>
        <taxon>Prostigmata</taxon>
        <taxon>Anystina</taxon>
        <taxon>Parasitengona</taxon>
        <taxon>Trombiculoidea</taxon>
        <taxon>Trombiculidae</taxon>
        <taxon>Leptotrombidium</taxon>
    </lineage>
</organism>
<proteinExistence type="inferred from homology"/>
<dbReference type="GO" id="GO:0005506">
    <property type="term" value="F:iron ion binding"/>
    <property type="evidence" value="ECO:0007669"/>
    <property type="project" value="InterPro"/>
</dbReference>
<dbReference type="Pfam" id="PF00067">
    <property type="entry name" value="p450"/>
    <property type="match status" value="1"/>
</dbReference>
<dbReference type="GO" id="GO:0016705">
    <property type="term" value="F:oxidoreductase activity, acting on paired donors, with incorporation or reduction of molecular oxygen"/>
    <property type="evidence" value="ECO:0007669"/>
    <property type="project" value="InterPro"/>
</dbReference>
<keyword evidence="14" id="KW-0456">Lyase</keyword>
<evidence type="ECO:0000256" key="10">
    <source>
        <dbReference type="ARBA" id="ARBA00023004"/>
    </source>
</evidence>
<evidence type="ECO:0000256" key="9">
    <source>
        <dbReference type="ARBA" id="ARBA00023002"/>
    </source>
</evidence>
<evidence type="ECO:0000256" key="2">
    <source>
        <dbReference type="ARBA" id="ARBA00010617"/>
    </source>
</evidence>
<dbReference type="InterPro" id="IPR050705">
    <property type="entry name" value="Cytochrome_P450_3A"/>
</dbReference>
<dbReference type="AlphaFoldDB" id="A0A443S4R1"/>
<comment type="similarity">
    <text evidence="2">Belongs to the cytochrome P450 family.</text>
</comment>
<dbReference type="InterPro" id="IPR036396">
    <property type="entry name" value="Cyt_P450_sf"/>
</dbReference>
<name>A0A443S4R1_9ACAR</name>
<dbReference type="STRING" id="299467.A0A443S4R1"/>
<keyword evidence="5" id="KW-0479">Metal-binding</keyword>
<dbReference type="VEuPathDB" id="VectorBase:LDEU009576"/>
<evidence type="ECO:0000256" key="11">
    <source>
        <dbReference type="ARBA" id="ARBA00023033"/>
    </source>
</evidence>
<evidence type="ECO:0000256" key="8">
    <source>
        <dbReference type="ARBA" id="ARBA00022989"/>
    </source>
</evidence>
<comment type="subcellular location">
    <subcellularLocation>
        <location evidence="1">Endoplasmic reticulum membrane</location>
    </subcellularLocation>
</comment>
<evidence type="ECO:0000256" key="14">
    <source>
        <dbReference type="ARBA" id="ARBA00023239"/>
    </source>
</evidence>
<dbReference type="GO" id="GO:0006631">
    <property type="term" value="P:fatty acid metabolic process"/>
    <property type="evidence" value="ECO:0007669"/>
    <property type="project" value="UniProtKB-KW"/>
</dbReference>
<dbReference type="PANTHER" id="PTHR24302">
    <property type="entry name" value="CYTOCHROME P450 FAMILY 3"/>
    <property type="match status" value="1"/>
</dbReference>
<feature type="transmembrane region" description="Helical" evidence="15">
    <location>
        <begin position="12"/>
        <end position="31"/>
    </location>
</feature>
<keyword evidence="6" id="KW-0256">Endoplasmic reticulum</keyword>
<reference evidence="16 17" key="1">
    <citation type="journal article" date="2018" name="Gigascience">
        <title>Genomes of trombidid mites reveal novel predicted allergens and laterally-transferred genes associated with secondary metabolism.</title>
        <authorList>
            <person name="Dong X."/>
            <person name="Chaisiri K."/>
            <person name="Xia D."/>
            <person name="Armstrong S.D."/>
            <person name="Fang Y."/>
            <person name="Donnelly M.J."/>
            <person name="Kadowaki T."/>
            <person name="McGarry J.W."/>
            <person name="Darby A.C."/>
            <person name="Makepeace B.L."/>
        </authorList>
    </citation>
    <scope>NUCLEOTIDE SEQUENCE [LARGE SCALE GENOMIC DNA]</scope>
    <source>
        <strain evidence="16">UoL-UT</strain>
    </source>
</reference>
<keyword evidence="17" id="KW-1185">Reference proteome</keyword>
<keyword evidence="11" id="KW-0503">Monooxygenase</keyword>
<evidence type="ECO:0000313" key="17">
    <source>
        <dbReference type="Proteomes" id="UP000288716"/>
    </source>
</evidence>
<dbReference type="SUPFAM" id="SSF48264">
    <property type="entry name" value="Cytochrome P450"/>
    <property type="match status" value="1"/>
</dbReference>
<keyword evidence="9" id="KW-0560">Oxidoreductase</keyword>
<evidence type="ECO:0000256" key="7">
    <source>
        <dbReference type="ARBA" id="ARBA00022832"/>
    </source>
</evidence>
<evidence type="ECO:0000256" key="13">
    <source>
        <dbReference type="ARBA" id="ARBA00023136"/>
    </source>
</evidence>
<dbReference type="OrthoDB" id="6435524at2759"/>
<accession>A0A443S4R1</accession>
<keyword evidence="13 15" id="KW-0472">Membrane</keyword>
<protein>
    <submittedName>
        <fullName evidence="16">Cytochrome P450 3A8-like protein</fullName>
    </submittedName>
</protein>
<dbReference type="GO" id="GO:0016829">
    <property type="term" value="F:lyase activity"/>
    <property type="evidence" value="ECO:0007669"/>
    <property type="project" value="UniProtKB-KW"/>
</dbReference>
<evidence type="ECO:0000313" key="16">
    <source>
        <dbReference type="EMBL" id="RWS22464.1"/>
    </source>
</evidence>
<evidence type="ECO:0000256" key="5">
    <source>
        <dbReference type="ARBA" id="ARBA00022723"/>
    </source>
</evidence>
<evidence type="ECO:0000256" key="6">
    <source>
        <dbReference type="ARBA" id="ARBA00022824"/>
    </source>
</evidence>
<dbReference type="GO" id="GO:0008395">
    <property type="term" value="F:steroid hydroxylase activity"/>
    <property type="evidence" value="ECO:0007669"/>
    <property type="project" value="TreeGrafter"/>
</dbReference>